<gene>
    <name evidence="2" type="ORF">HY473_00635</name>
</gene>
<evidence type="ECO:0000313" key="2">
    <source>
        <dbReference type="EMBL" id="MBI4132594.1"/>
    </source>
</evidence>
<dbReference type="SUPFAM" id="SSF51338">
    <property type="entry name" value="Composite domain of metallo-dependent hydrolases"/>
    <property type="match status" value="1"/>
</dbReference>
<dbReference type="Gene3D" id="3.30.1490.130">
    <property type="entry name" value="D-aminoacylase. Domain 3"/>
    <property type="match status" value="1"/>
</dbReference>
<dbReference type="EMBL" id="JACQMI010000005">
    <property type="protein sequence ID" value="MBI4132594.1"/>
    <property type="molecule type" value="Genomic_DNA"/>
</dbReference>
<dbReference type="PANTHER" id="PTHR11647">
    <property type="entry name" value="HYDRANTOINASE/DIHYDROPYRIMIDINASE FAMILY MEMBER"/>
    <property type="match status" value="1"/>
</dbReference>
<sequence length="525" mass="57244">MTYDILIKGGTIIDGTGRPRFQGDVGIADGRVKDIGNSNLAGAKAGKTIEARGKFVTPGFVDITNHADKNWSLFQNPLQDYLLTQGVTTILAGNCGSSLAPLPSREAIGALYKWNPPGFTINWLTVREFLEELAKRKLGVNIGTLVGHSTIRRGVTKGEARTLTKEELQQFTSVLANAIQEGAFGFSTGLVYSHESPATTDELISFARVLADAGAIYKTHLRHEGTNLVPAVIEAVDIGRESRATVVISHFKAVGRKLWPFFKKSLQIVERASAEGFSLHFDISPYQRTGSFLYLLLPAWAREGGFPGMFQRLQDPKSRNAIIEDIRAQTLHYDRYIVANAATPGTNGRTIAEIASSSKTSPEETIFSLLAANHGRVTIFGRILTLKNLTAGIAHPLSMIASDGSGISAELVKTGKLVHPRSTGAFPHFLHKFVKEKELLTWEDAIRKITSRPAEVVGFKERGRLEKKYRADIVVFDPETIRDQSTYQNPFVHSNGIDAVVVNGKLAVENGQLTGVAAGVVLKKD</sequence>
<feature type="domain" description="Amidohydrolase 3" evidence="1">
    <location>
        <begin position="419"/>
        <end position="506"/>
    </location>
</feature>
<evidence type="ECO:0000259" key="1">
    <source>
        <dbReference type="Pfam" id="PF07969"/>
    </source>
</evidence>
<dbReference type="CDD" id="cd01297">
    <property type="entry name" value="D-aminoacylase"/>
    <property type="match status" value="1"/>
</dbReference>
<dbReference type="InterPro" id="IPR011059">
    <property type="entry name" value="Metal-dep_hydrolase_composite"/>
</dbReference>
<dbReference type="InterPro" id="IPR050378">
    <property type="entry name" value="Metallo-dep_Hydrolases_sf"/>
</dbReference>
<dbReference type="InterPro" id="IPR023100">
    <property type="entry name" value="D-aminoacylase_insert_dom_sf"/>
</dbReference>
<organism evidence="2 3">
    <name type="scientific">Candidatus Sungiibacteriota bacterium</name>
    <dbReference type="NCBI Taxonomy" id="2750080"/>
    <lineage>
        <taxon>Bacteria</taxon>
        <taxon>Candidatus Sungiibacteriota</taxon>
    </lineage>
</organism>
<dbReference type="AlphaFoldDB" id="A0A932YYM0"/>
<proteinExistence type="predicted"/>
<dbReference type="Gene3D" id="3.20.20.140">
    <property type="entry name" value="Metal-dependent hydrolases"/>
    <property type="match status" value="1"/>
</dbReference>
<dbReference type="InterPro" id="IPR032466">
    <property type="entry name" value="Metal_Hydrolase"/>
</dbReference>
<evidence type="ECO:0000313" key="3">
    <source>
        <dbReference type="Proteomes" id="UP000756703"/>
    </source>
</evidence>
<dbReference type="PANTHER" id="PTHR11647:SF1">
    <property type="entry name" value="COLLAPSIN RESPONSE MEDIATOR PROTEIN"/>
    <property type="match status" value="1"/>
</dbReference>
<protein>
    <submittedName>
        <fullName evidence="2">D-aminoacylase</fullName>
    </submittedName>
</protein>
<reference evidence="2" key="1">
    <citation type="submission" date="2020-07" db="EMBL/GenBank/DDBJ databases">
        <title>Huge and variable diversity of episymbiotic CPR bacteria and DPANN archaea in groundwater ecosystems.</title>
        <authorList>
            <person name="He C.Y."/>
            <person name="Keren R."/>
            <person name="Whittaker M."/>
            <person name="Farag I.F."/>
            <person name="Doudna J."/>
            <person name="Cate J.H.D."/>
            <person name="Banfield J.F."/>
        </authorList>
    </citation>
    <scope>NUCLEOTIDE SEQUENCE</scope>
    <source>
        <strain evidence="2">NC_groundwater_1225_Ag_S-0.1um_56_177</strain>
    </source>
</reference>
<name>A0A932YYM0_9BACT</name>
<dbReference type="Pfam" id="PF07969">
    <property type="entry name" value="Amidohydro_3"/>
    <property type="match status" value="1"/>
</dbReference>
<accession>A0A932YYM0</accession>
<dbReference type="GO" id="GO:0016811">
    <property type="term" value="F:hydrolase activity, acting on carbon-nitrogen (but not peptide) bonds, in linear amides"/>
    <property type="evidence" value="ECO:0007669"/>
    <property type="project" value="InterPro"/>
</dbReference>
<dbReference type="InterPro" id="IPR013108">
    <property type="entry name" value="Amidohydro_3"/>
</dbReference>
<dbReference type="SUPFAM" id="SSF51556">
    <property type="entry name" value="Metallo-dependent hydrolases"/>
    <property type="match status" value="1"/>
</dbReference>
<dbReference type="Gene3D" id="2.30.40.10">
    <property type="entry name" value="Urease, subunit C, domain 1"/>
    <property type="match status" value="1"/>
</dbReference>
<dbReference type="Proteomes" id="UP000756703">
    <property type="component" value="Unassembled WGS sequence"/>
</dbReference>
<comment type="caution">
    <text evidence="2">The sequence shown here is derived from an EMBL/GenBank/DDBJ whole genome shotgun (WGS) entry which is preliminary data.</text>
</comment>